<organism evidence="2 3">
    <name type="scientific">Oryza meyeriana var. granulata</name>
    <dbReference type="NCBI Taxonomy" id="110450"/>
    <lineage>
        <taxon>Eukaryota</taxon>
        <taxon>Viridiplantae</taxon>
        <taxon>Streptophyta</taxon>
        <taxon>Embryophyta</taxon>
        <taxon>Tracheophyta</taxon>
        <taxon>Spermatophyta</taxon>
        <taxon>Magnoliopsida</taxon>
        <taxon>Liliopsida</taxon>
        <taxon>Poales</taxon>
        <taxon>Poaceae</taxon>
        <taxon>BOP clade</taxon>
        <taxon>Oryzoideae</taxon>
        <taxon>Oryzeae</taxon>
        <taxon>Oryzinae</taxon>
        <taxon>Oryza</taxon>
        <taxon>Oryza meyeriana</taxon>
    </lineage>
</organism>
<evidence type="ECO:0000313" key="3">
    <source>
        <dbReference type="Proteomes" id="UP000479710"/>
    </source>
</evidence>
<dbReference type="EMBL" id="SPHZ02000010">
    <property type="protein sequence ID" value="KAF0896769.1"/>
    <property type="molecule type" value="Genomic_DNA"/>
</dbReference>
<gene>
    <name evidence="2" type="ORF">E2562_027356</name>
</gene>
<name>A0A6G1C9B5_9ORYZ</name>
<protein>
    <submittedName>
        <fullName evidence="2">Uncharacterized protein</fullName>
    </submittedName>
</protein>
<feature type="region of interest" description="Disordered" evidence="1">
    <location>
        <begin position="50"/>
        <end position="69"/>
    </location>
</feature>
<proteinExistence type="predicted"/>
<dbReference type="Proteomes" id="UP000479710">
    <property type="component" value="Unassembled WGS sequence"/>
</dbReference>
<sequence>MPPFRRTPDLVAIIPSRPMPCAGDVIPSLPPFPTTPLGFAKTLPRPSLVRQNAQPASPLPDGHTDRPQTSPTILATAVLSPQATAARRRDPTLLCLCHVATQCPVTSAASMCRAIIAIEHAPRHPLPPSSRRPCLVLALPSPSSLNPASCYHRCACQDPTRPCPSPATALLPASTSPDSPHLIPSHPLAFPTACRTPRCSNNH</sequence>
<dbReference type="AlphaFoldDB" id="A0A6G1C9B5"/>
<reference evidence="2 3" key="1">
    <citation type="submission" date="2019-11" db="EMBL/GenBank/DDBJ databases">
        <title>Whole genome sequence of Oryza granulata.</title>
        <authorList>
            <person name="Li W."/>
        </authorList>
    </citation>
    <scope>NUCLEOTIDE SEQUENCE [LARGE SCALE GENOMIC DNA]</scope>
    <source>
        <strain evidence="3">cv. Menghai</strain>
        <tissue evidence="2">Leaf</tissue>
    </source>
</reference>
<comment type="caution">
    <text evidence="2">The sequence shown here is derived from an EMBL/GenBank/DDBJ whole genome shotgun (WGS) entry which is preliminary data.</text>
</comment>
<evidence type="ECO:0000313" key="2">
    <source>
        <dbReference type="EMBL" id="KAF0896769.1"/>
    </source>
</evidence>
<evidence type="ECO:0000256" key="1">
    <source>
        <dbReference type="SAM" id="MobiDB-lite"/>
    </source>
</evidence>
<keyword evidence="3" id="KW-1185">Reference proteome</keyword>
<accession>A0A6G1C9B5</accession>